<dbReference type="InterPro" id="IPR037914">
    <property type="entry name" value="SpoVT-AbrB_sf"/>
</dbReference>
<dbReference type="InterPro" id="IPR039052">
    <property type="entry name" value="Antitox_PemI-like"/>
</dbReference>
<dbReference type="AlphaFoldDB" id="A0A9D7PPY6"/>
<proteinExistence type="predicted"/>
<dbReference type="Gene3D" id="2.10.260.10">
    <property type="match status" value="1"/>
</dbReference>
<dbReference type="PANTHER" id="PTHR40516">
    <property type="entry name" value="ANTITOXIN CHPS-RELATED"/>
    <property type="match status" value="1"/>
</dbReference>
<dbReference type="PANTHER" id="PTHR40516:SF1">
    <property type="entry name" value="ANTITOXIN CHPS-RELATED"/>
    <property type="match status" value="1"/>
</dbReference>
<gene>
    <name evidence="2" type="ORF">IPL58_06640</name>
</gene>
<dbReference type="SMART" id="SM00966">
    <property type="entry name" value="SpoVT_AbrB"/>
    <property type="match status" value="1"/>
</dbReference>
<dbReference type="GO" id="GO:0097351">
    <property type="term" value="F:toxin sequestering activity"/>
    <property type="evidence" value="ECO:0007669"/>
    <property type="project" value="InterPro"/>
</dbReference>
<name>A0A9D7PPY6_9PROT</name>
<sequence length="83" mass="8991">MTEALLAIKHWGNNLGVRLPGAVAREANFHADQQVVVFAEAGRVIISSVDEAPLTLEQRLSRFDPARHGGEAMAGTLLGAERW</sequence>
<comment type="caution">
    <text evidence="2">The sequence shown here is derived from an EMBL/GenBank/DDBJ whole genome shotgun (WGS) entry which is preliminary data.</text>
</comment>
<dbReference type="GO" id="GO:0003677">
    <property type="term" value="F:DNA binding"/>
    <property type="evidence" value="ECO:0007669"/>
    <property type="project" value="InterPro"/>
</dbReference>
<evidence type="ECO:0000313" key="3">
    <source>
        <dbReference type="Proteomes" id="UP000886689"/>
    </source>
</evidence>
<dbReference type="EMBL" id="JADJUC010000005">
    <property type="protein sequence ID" value="MBK8523811.1"/>
    <property type="molecule type" value="Genomic_DNA"/>
</dbReference>
<dbReference type="Proteomes" id="UP000886689">
    <property type="component" value="Unassembled WGS sequence"/>
</dbReference>
<dbReference type="InterPro" id="IPR007159">
    <property type="entry name" value="SpoVT-AbrB_dom"/>
</dbReference>
<reference evidence="2" key="1">
    <citation type="submission" date="2020-10" db="EMBL/GenBank/DDBJ databases">
        <title>Connecting structure to function with the recovery of over 1000 high-quality activated sludge metagenome-assembled genomes encoding full-length rRNA genes using long-read sequencing.</title>
        <authorList>
            <person name="Singleton C.M."/>
            <person name="Petriglieri F."/>
            <person name="Kristensen J.M."/>
            <person name="Kirkegaard R.H."/>
            <person name="Michaelsen T.Y."/>
            <person name="Andersen M.H."/>
            <person name="Karst S.M."/>
            <person name="Dueholm M.S."/>
            <person name="Nielsen P.H."/>
            <person name="Albertsen M."/>
        </authorList>
    </citation>
    <scope>NUCLEOTIDE SEQUENCE</scope>
    <source>
        <strain evidence="2">Hirt_18-Q3-R61-65_BATAC.395</strain>
    </source>
</reference>
<accession>A0A9D7PPY6</accession>
<evidence type="ECO:0000259" key="1">
    <source>
        <dbReference type="SMART" id="SM00966"/>
    </source>
</evidence>
<protein>
    <submittedName>
        <fullName evidence="2">PbsX family transcriptional regulator</fullName>
    </submittedName>
</protein>
<feature type="domain" description="SpoVT-AbrB" evidence="1">
    <location>
        <begin position="9"/>
        <end position="54"/>
    </location>
</feature>
<evidence type="ECO:0000313" key="2">
    <source>
        <dbReference type="EMBL" id="MBK8523811.1"/>
    </source>
</evidence>
<organism evidence="2 3">
    <name type="scientific">Candidatus Proximibacter danicus</name>
    <dbReference type="NCBI Taxonomy" id="2954365"/>
    <lineage>
        <taxon>Bacteria</taxon>
        <taxon>Pseudomonadati</taxon>
        <taxon>Pseudomonadota</taxon>
        <taxon>Betaproteobacteria</taxon>
        <taxon>Candidatus Proximibacter</taxon>
    </lineage>
</organism>
<dbReference type="SUPFAM" id="SSF89447">
    <property type="entry name" value="AbrB/MazE/MraZ-like"/>
    <property type="match status" value="1"/>
</dbReference>